<evidence type="ECO:0000259" key="10">
    <source>
        <dbReference type="PROSITE" id="PS52029"/>
    </source>
</evidence>
<protein>
    <submittedName>
        <fullName evidence="11">Putative cell wall binding repeat-containing protein</fullName>
    </submittedName>
</protein>
<feature type="active site" description="Nucleophile" evidence="8">
    <location>
        <position position="270"/>
    </location>
</feature>
<proteinExistence type="predicted"/>
<keyword evidence="9" id="KW-0812">Transmembrane</keyword>
<feature type="repeat" description="Cell wall-binding" evidence="7">
    <location>
        <begin position="75"/>
        <end position="94"/>
    </location>
</feature>
<dbReference type="InterPro" id="IPR005490">
    <property type="entry name" value="LD_TPept_cat_dom"/>
</dbReference>
<evidence type="ECO:0000256" key="3">
    <source>
        <dbReference type="ARBA" id="ARBA00022737"/>
    </source>
</evidence>
<evidence type="ECO:0000256" key="4">
    <source>
        <dbReference type="ARBA" id="ARBA00022960"/>
    </source>
</evidence>
<evidence type="ECO:0000256" key="7">
    <source>
        <dbReference type="PROSITE-ProRule" id="PRU00591"/>
    </source>
</evidence>
<dbReference type="RefSeq" id="WP_074649023.1">
    <property type="nucleotide sequence ID" value="NZ_FOIL01000010.1"/>
</dbReference>
<dbReference type="GO" id="GO:0005576">
    <property type="term" value="C:extracellular region"/>
    <property type="evidence" value="ECO:0007669"/>
    <property type="project" value="TreeGrafter"/>
</dbReference>
<dbReference type="SUPFAM" id="SSF141523">
    <property type="entry name" value="L,D-transpeptidase catalytic domain-like"/>
    <property type="match status" value="1"/>
</dbReference>
<dbReference type="AlphaFoldDB" id="A0A1I0D4C5"/>
<organism evidence="11 12">
    <name type="scientific">[Clostridium] aminophilum</name>
    <dbReference type="NCBI Taxonomy" id="1526"/>
    <lineage>
        <taxon>Bacteria</taxon>
        <taxon>Bacillati</taxon>
        <taxon>Bacillota</taxon>
        <taxon>Clostridia</taxon>
        <taxon>Lachnospirales</taxon>
        <taxon>Lachnospiraceae</taxon>
    </lineage>
</organism>
<evidence type="ECO:0000256" key="5">
    <source>
        <dbReference type="ARBA" id="ARBA00022984"/>
    </source>
</evidence>
<dbReference type="Gene3D" id="2.10.270.20">
    <property type="match status" value="1"/>
</dbReference>
<dbReference type="InterPro" id="IPR038063">
    <property type="entry name" value="Transpep_catalytic_dom"/>
</dbReference>
<evidence type="ECO:0000256" key="1">
    <source>
        <dbReference type="ARBA" id="ARBA00004752"/>
    </source>
</evidence>
<dbReference type="Pfam" id="PF19127">
    <property type="entry name" value="Choline_bind_3"/>
    <property type="match status" value="1"/>
</dbReference>
<dbReference type="OrthoDB" id="3176960at2"/>
<reference evidence="11 12" key="1">
    <citation type="submission" date="2016-10" db="EMBL/GenBank/DDBJ databases">
        <authorList>
            <person name="de Groot N.N."/>
        </authorList>
    </citation>
    <scope>NUCLEOTIDE SEQUENCE [LARGE SCALE GENOMIC DNA]</scope>
    <source>
        <strain evidence="11 12">KH1P1</strain>
    </source>
</reference>
<dbReference type="Gene3D" id="2.40.440.10">
    <property type="entry name" value="L,D-transpeptidase catalytic domain-like"/>
    <property type="match status" value="1"/>
</dbReference>
<keyword evidence="12" id="KW-1185">Reference proteome</keyword>
<dbReference type="GO" id="GO:0016740">
    <property type="term" value="F:transferase activity"/>
    <property type="evidence" value="ECO:0007669"/>
    <property type="project" value="UniProtKB-KW"/>
</dbReference>
<dbReference type="GO" id="GO:0071555">
    <property type="term" value="P:cell wall organization"/>
    <property type="evidence" value="ECO:0007669"/>
    <property type="project" value="UniProtKB-UniRule"/>
</dbReference>
<dbReference type="SUPFAM" id="SSF69360">
    <property type="entry name" value="Cell wall binding repeat"/>
    <property type="match status" value="1"/>
</dbReference>
<feature type="domain" description="L,D-TPase catalytic" evidence="10">
    <location>
        <begin position="171"/>
        <end position="294"/>
    </location>
</feature>
<dbReference type="PANTHER" id="PTHR30582">
    <property type="entry name" value="L,D-TRANSPEPTIDASE"/>
    <property type="match status" value="1"/>
</dbReference>
<dbReference type="PROSITE" id="PS51170">
    <property type="entry name" value="CW"/>
    <property type="match status" value="1"/>
</dbReference>
<dbReference type="eggNOG" id="COG1376">
    <property type="taxonomic scope" value="Bacteria"/>
</dbReference>
<evidence type="ECO:0000313" key="11">
    <source>
        <dbReference type="EMBL" id="SET26860.1"/>
    </source>
</evidence>
<evidence type="ECO:0000256" key="2">
    <source>
        <dbReference type="ARBA" id="ARBA00022679"/>
    </source>
</evidence>
<evidence type="ECO:0000256" key="8">
    <source>
        <dbReference type="PROSITE-ProRule" id="PRU01373"/>
    </source>
</evidence>
<dbReference type="InterPro" id="IPR050979">
    <property type="entry name" value="LD-transpeptidase"/>
</dbReference>
<feature type="active site" description="Proton donor/acceptor" evidence="8">
    <location>
        <position position="249"/>
    </location>
</feature>
<dbReference type="GO" id="GO:0018104">
    <property type="term" value="P:peptidoglycan-protein cross-linking"/>
    <property type="evidence" value="ECO:0007669"/>
    <property type="project" value="TreeGrafter"/>
</dbReference>
<keyword evidence="3" id="KW-0677">Repeat</keyword>
<name>A0A1I0D4C5_9FIRM</name>
<dbReference type="UniPathway" id="UPA00219"/>
<keyword evidence="5 8" id="KW-0573">Peptidoglycan synthesis</keyword>
<dbReference type="EMBL" id="FOIL01000010">
    <property type="protein sequence ID" value="SET26860.1"/>
    <property type="molecule type" value="Genomic_DNA"/>
</dbReference>
<dbReference type="PROSITE" id="PS52029">
    <property type="entry name" value="LD_TPASE"/>
    <property type="match status" value="1"/>
</dbReference>
<keyword evidence="9" id="KW-0472">Membrane</keyword>
<gene>
    <name evidence="11" type="ORF">SAMN04487771_101028</name>
</gene>
<accession>A0A1I0D4C5</accession>
<dbReference type="PANTHER" id="PTHR30582:SF33">
    <property type="entry name" value="EXPORTED PROTEIN"/>
    <property type="match status" value="1"/>
</dbReference>
<evidence type="ECO:0000256" key="6">
    <source>
        <dbReference type="ARBA" id="ARBA00023316"/>
    </source>
</evidence>
<dbReference type="Proteomes" id="UP000199820">
    <property type="component" value="Unassembled WGS sequence"/>
</dbReference>
<dbReference type="InterPro" id="IPR018337">
    <property type="entry name" value="Cell_wall/Cho-bd_repeat"/>
</dbReference>
<comment type="pathway">
    <text evidence="1 8">Cell wall biogenesis; peptidoglycan biosynthesis.</text>
</comment>
<keyword evidence="4 8" id="KW-0133">Cell shape</keyword>
<keyword evidence="6 8" id="KW-0961">Cell wall biogenesis/degradation</keyword>
<keyword evidence="2" id="KW-0808">Transferase</keyword>
<dbReference type="eggNOG" id="COG5263">
    <property type="taxonomic scope" value="Bacteria"/>
</dbReference>
<keyword evidence="9" id="KW-1133">Transmembrane helix</keyword>
<dbReference type="STRING" id="1526.SAMN02910262_01733"/>
<dbReference type="GO" id="GO:0071972">
    <property type="term" value="F:peptidoglycan L,D-transpeptidase activity"/>
    <property type="evidence" value="ECO:0007669"/>
    <property type="project" value="TreeGrafter"/>
</dbReference>
<evidence type="ECO:0000256" key="9">
    <source>
        <dbReference type="SAM" id="Phobius"/>
    </source>
</evidence>
<evidence type="ECO:0000313" key="12">
    <source>
        <dbReference type="Proteomes" id="UP000199820"/>
    </source>
</evidence>
<dbReference type="Pfam" id="PF03734">
    <property type="entry name" value="YkuD"/>
    <property type="match status" value="1"/>
</dbReference>
<dbReference type="GO" id="GO:0008360">
    <property type="term" value="P:regulation of cell shape"/>
    <property type="evidence" value="ECO:0007669"/>
    <property type="project" value="UniProtKB-UniRule"/>
</dbReference>
<sequence length="295" mass="32139">MNTETHSRNVKGILFYLAVLAAAIVLMISGTTMTAFAGKYENVTVKGGHAGPASTGWLQNADGTWNYLASGSALKSQWQEIGGNWYYFNHDGLMLTGWQDLTQRYYFSSEGKMQKGWQNIDGVDYYFAEDGDTTHSVGALYVNEATPDGNKVDATGAKVDPARPNPTGYANCVEVSIGEQSMYCYRDNQLVLSSPCVTGRLGAHDTTQGVHRIQAKQLNRVLRGTNDNGTPYASPVKYWMPFYNGEGLHDASWRSNFGGAIYTTGGSHGCVNLPTDIAAQLYNLVYVGMPVVVHA</sequence>
<feature type="transmembrane region" description="Helical" evidence="9">
    <location>
        <begin position="12"/>
        <end position="36"/>
    </location>
</feature>
<dbReference type="CDD" id="cd16913">
    <property type="entry name" value="YkuD_like"/>
    <property type="match status" value="1"/>
</dbReference>
<dbReference type="Pfam" id="PF01473">
    <property type="entry name" value="Choline_bind_1"/>
    <property type="match status" value="1"/>
</dbReference>